<dbReference type="SUPFAM" id="SSF50405">
    <property type="entry name" value="Actin-crosslinking proteins"/>
    <property type="match status" value="1"/>
</dbReference>
<dbReference type="InterPro" id="IPR026444">
    <property type="entry name" value="Secre_tail"/>
</dbReference>
<dbReference type="SUPFAM" id="SSF51445">
    <property type="entry name" value="(Trans)glycosidases"/>
    <property type="match status" value="1"/>
</dbReference>
<name>A0ABY3FKE9_9FLAO</name>
<sequence>MKNNKPKTRINQKLRFQQSSISMMLLFLCLQVNSQRLTVSNTGAKILKDGNPITLRGVNFGNWLVWEGYMMNIEPGGNVREKSPTQIRGLFKDLFGNDEAKTVSFENNWRNSYITNSDFAQAKALGYNVVRIPFAYNMFWNQNTGTLTNDGFIWLDKAVTWAKNNNIHVILCLHTAPGYQSKSYTCDNPNGAIPDFWNNWNNVNIAASIWNHIANHYKNFVGNEWIAGYDLLNEPVLDNGNGQKSSLMASYKVMTARIREVDSNHLIFAQGNYYGSDFYDMLQRWDSNLVFENHYYGPQGQLDPNPDLNLIKGQGAALNIPVWAGEFGENTLDWIRDARIDYDAANVGWAFWAWKRQYTDRSIYSFPGTPKWDALCNYVKFGSAKPSIADAITATNEICNKSLLANCNLVSTLQDRLRPIAPIGSVIALQNSGKYVSSNNSVGVVTADRGTAQGWEKFTVVNAGDNKIALKDSNGKYMNSQNGASPVTSNSTAVSGWESFEWINIGQQVALKGFNGKFLCSEGGAVTGMNCNRESVSGWESFNYASTTAKISVEKTLINENEFAVFPNPVSDKLNFSVPEGFTKYTAQIFDLTGKQYSITKIDSKESTNSIDMNNLPDGVYILRLTNNLEVKSAIVIKKSR</sequence>
<dbReference type="RefSeq" id="WP_144890758.1">
    <property type="nucleotide sequence ID" value="NZ_VLKO01000004.1"/>
</dbReference>
<dbReference type="InterPro" id="IPR001547">
    <property type="entry name" value="Glyco_hydro_5"/>
</dbReference>
<keyword evidence="2 4" id="KW-0378">Hydrolase</keyword>
<dbReference type="InterPro" id="IPR017853">
    <property type="entry name" value="GH"/>
</dbReference>
<evidence type="ECO:0000256" key="4">
    <source>
        <dbReference type="RuleBase" id="RU361153"/>
    </source>
</evidence>
<evidence type="ECO:0000256" key="3">
    <source>
        <dbReference type="ARBA" id="ARBA00023295"/>
    </source>
</evidence>
<accession>A0ABY3FKE9</accession>
<keyword evidence="8" id="KW-1185">Reference proteome</keyword>
<evidence type="ECO:0000259" key="5">
    <source>
        <dbReference type="Pfam" id="PF00150"/>
    </source>
</evidence>
<evidence type="ECO:0000256" key="2">
    <source>
        <dbReference type="ARBA" id="ARBA00022801"/>
    </source>
</evidence>
<gene>
    <name evidence="7" type="ORF">IQ05_01128</name>
</gene>
<dbReference type="InterPro" id="IPR050386">
    <property type="entry name" value="Glycosyl_hydrolase_5"/>
</dbReference>
<protein>
    <submittedName>
        <fullName evidence="7">Secreted protein (Por secretion system target)</fullName>
    </submittedName>
</protein>
<dbReference type="CDD" id="cd23342">
    <property type="entry name" value="beta-trefoil_FSCN_ZgPorA-like"/>
    <property type="match status" value="1"/>
</dbReference>
<dbReference type="Gene3D" id="2.80.10.50">
    <property type="match status" value="1"/>
</dbReference>
<dbReference type="Pfam" id="PF06229">
    <property type="entry name" value="FRG1"/>
    <property type="match status" value="1"/>
</dbReference>
<feature type="domain" description="Glycoside hydrolase family 5" evidence="5">
    <location>
        <begin position="102"/>
        <end position="355"/>
    </location>
</feature>
<dbReference type="PANTHER" id="PTHR31297">
    <property type="entry name" value="GLUCAN ENDO-1,6-BETA-GLUCOSIDASE B"/>
    <property type="match status" value="1"/>
</dbReference>
<evidence type="ECO:0000313" key="8">
    <source>
        <dbReference type="Proteomes" id="UP000317519"/>
    </source>
</evidence>
<dbReference type="PANTHER" id="PTHR31297:SF13">
    <property type="entry name" value="PUTATIVE-RELATED"/>
    <property type="match status" value="1"/>
</dbReference>
<evidence type="ECO:0000256" key="1">
    <source>
        <dbReference type="ARBA" id="ARBA00022729"/>
    </source>
</evidence>
<dbReference type="InterPro" id="IPR010414">
    <property type="entry name" value="FRG1"/>
</dbReference>
<proteinExistence type="inferred from homology"/>
<evidence type="ECO:0000313" key="7">
    <source>
        <dbReference type="EMBL" id="TWI00478.1"/>
    </source>
</evidence>
<dbReference type="EMBL" id="VLKO01000004">
    <property type="protein sequence ID" value="TWI00478.1"/>
    <property type="molecule type" value="Genomic_DNA"/>
</dbReference>
<organism evidence="7 8">
    <name type="scientific">Flavobacterium tiangeerense</name>
    <dbReference type="NCBI Taxonomy" id="459471"/>
    <lineage>
        <taxon>Bacteria</taxon>
        <taxon>Pseudomonadati</taxon>
        <taxon>Bacteroidota</taxon>
        <taxon>Flavobacteriia</taxon>
        <taxon>Flavobacteriales</taxon>
        <taxon>Flavobacteriaceae</taxon>
        <taxon>Flavobacterium</taxon>
    </lineage>
</organism>
<comment type="similarity">
    <text evidence="4">Belongs to the glycosyl hydrolase 5 (cellulase A) family.</text>
</comment>
<dbReference type="Proteomes" id="UP000317519">
    <property type="component" value="Unassembled WGS sequence"/>
</dbReference>
<keyword evidence="3 4" id="KW-0326">Glycosidase</keyword>
<dbReference type="Pfam" id="PF00150">
    <property type="entry name" value="Cellulase"/>
    <property type="match status" value="1"/>
</dbReference>
<dbReference type="Pfam" id="PF18962">
    <property type="entry name" value="Por_Secre_tail"/>
    <property type="match status" value="1"/>
</dbReference>
<reference evidence="7 8" key="1">
    <citation type="journal article" date="2015" name="Stand. Genomic Sci.">
        <title>Genomic Encyclopedia of Bacterial and Archaeal Type Strains, Phase III: the genomes of soil and plant-associated and newly described type strains.</title>
        <authorList>
            <person name="Whitman W.B."/>
            <person name="Woyke T."/>
            <person name="Klenk H.P."/>
            <person name="Zhou Y."/>
            <person name="Lilburn T.G."/>
            <person name="Beck B.J."/>
            <person name="De Vos P."/>
            <person name="Vandamme P."/>
            <person name="Eisen J.A."/>
            <person name="Garrity G."/>
            <person name="Hugenholtz P."/>
            <person name="Kyrpides N.C."/>
        </authorList>
    </citation>
    <scope>NUCLEOTIDE SEQUENCE [LARGE SCALE GENOMIC DNA]</scope>
    <source>
        <strain evidence="7 8">CGMCC 1.6847</strain>
    </source>
</reference>
<dbReference type="InterPro" id="IPR008999">
    <property type="entry name" value="Actin-crosslinking"/>
</dbReference>
<feature type="domain" description="Secretion system C-terminal sorting" evidence="6">
    <location>
        <begin position="565"/>
        <end position="635"/>
    </location>
</feature>
<evidence type="ECO:0000259" key="6">
    <source>
        <dbReference type="Pfam" id="PF18962"/>
    </source>
</evidence>
<comment type="caution">
    <text evidence="7">The sequence shown here is derived from an EMBL/GenBank/DDBJ whole genome shotgun (WGS) entry which is preliminary data.</text>
</comment>
<keyword evidence="1" id="KW-0732">Signal</keyword>
<dbReference type="NCBIfam" id="TIGR04183">
    <property type="entry name" value="Por_Secre_tail"/>
    <property type="match status" value="1"/>
</dbReference>
<dbReference type="Gene3D" id="3.20.20.80">
    <property type="entry name" value="Glycosidases"/>
    <property type="match status" value="1"/>
</dbReference>